<evidence type="ECO:0000313" key="3">
    <source>
        <dbReference type="Proteomes" id="UP000028999"/>
    </source>
</evidence>
<dbReference type="Proteomes" id="UP000028999">
    <property type="component" value="Unassembled WGS sequence"/>
</dbReference>
<dbReference type="EMBL" id="LK032695">
    <property type="protein sequence ID" value="CDY47057.1"/>
    <property type="molecule type" value="Genomic_DNA"/>
</dbReference>
<accession>A0A078IAA1</accession>
<dbReference type="GO" id="GO:0009631">
    <property type="term" value="P:cold acclimation"/>
    <property type="evidence" value="ECO:0000318"/>
    <property type="project" value="GO_Central"/>
</dbReference>
<dbReference type="STRING" id="3708.A0A078IAA1"/>
<name>A0A078IAA1_BRANA</name>
<dbReference type="OMA" id="SHTKHED"/>
<proteinExistence type="predicted"/>
<dbReference type="GO" id="GO:0009414">
    <property type="term" value="P:response to water deprivation"/>
    <property type="evidence" value="ECO:0000318"/>
    <property type="project" value="GO_Central"/>
</dbReference>
<dbReference type="PaxDb" id="3708-A0A078IAA1"/>
<organism evidence="2 3">
    <name type="scientific">Brassica napus</name>
    <name type="common">Rape</name>
    <dbReference type="NCBI Taxonomy" id="3708"/>
    <lineage>
        <taxon>Eukaryota</taxon>
        <taxon>Viridiplantae</taxon>
        <taxon>Streptophyta</taxon>
        <taxon>Embryophyta</taxon>
        <taxon>Tracheophyta</taxon>
        <taxon>Spermatophyta</taxon>
        <taxon>Magnoliopsida</taxon>
        <taxon>eudicotyledons</taxon>
        <taxon>Gunneridae</taxon>
        <taxon>Pentapetalae</taxon>
        <taxon>rosids</taxon>
        <taxon>malvids</taxon>
        <taxon>Brassicales</taxon>
        <taxon>Brassicaceae</taxon>
        <taxon>Brassiceae</taxon>
        <taxon>Brassica</taxon>
    </lineage>
</organism>
<sequence>MNNKYLITIFTADYSRASEQQEADSAASKGCGIFEFLKKKPEDVPSSDVTKENKGEEKPSLAERIHLFDSSVRKLIDTFQKEKVCCHNKEDDVDQCETEEKKGIMEKIKEKLPAAKGQDQAKQPEHEDGKEKGSIVCIEKIKKKLTSHTKHEDDDEKKKET</sequence>
<dbReference type="AlphaFoldDB" id="A0A078IAA1"/>
<evidence type="ECO:0000256" key="1">
    <source>
        <dbReference type="SAM" id="MobiDB-lite"/>
    </source>
</evidence>
<dbReference type="Gramene" id="CDY47057">
    <property type="protein sequence ID" value="CDY47057"/>
    <property type="gene ID" value="GSBRNA2T00086669001"/>
</dbReference>
<keyword evidence="3" id="KW-1185">Reference proteome</keyword>
<reference evidence="2 3" key="1">
    <citation type="journal article" date="2014" name="Science">
        <title>Plant genetics. Early allopolyploid evolution in the post-Neolithic Brassica napus oilseed genome.</title>
        <authorList>
            <person name="Chalhoub B."/>
            <person name="Denoeud F."/>
            <person name="Liu S."/>
            <person name="Parkin I.A."/>
            <person name="Tang H."/>
            <person name="Wang X."/>
            <person name="Chiquet J."/>
            <person name="Belcram H."/>
            <person name="Tong C."/>
            <person name="Samans B."/>
            <person name="Correa M."/>
            <person name="Da Silva C."/>
            <person name="Just J."/>
            <person name="Falentin C."/>
            <person name="Koh C.S."/>
            <person name="Le Clainche I."/>
            <person name="Bernard M."/>
            <person name="Bento P."/>
            <person name="Noel B."/>
            <person name="Labadie K."/>
            <person name="Alberti A."/>
            <person name="Charles M."/>
            <person name="Arnaud D."/>
            <person name="Guo H."/>
            <person name="Daviaud C."/>
            <person name="Alamery S."/>
            <person name="Jabbari K."/>
            <person name="Zhao M."/>
            <person name="Edger P.P."/>
            <person name="Chelaifa H."/>
            <person name="Tack D."/>
            <person name="Lassalle G."/>
            <person name="Mestiri I."/>
            <person name="Schnel N."/>
            <person name="Le Paslier M.C."/>
            <person name="Fan G."/>
            <person name="Renault V."/>
            <person name="Bayer P.E."/>
            <person name="Golicz A.A."/>
            <person name="Manoli S."/>
            <person name="Lee T.H."/>
            <person name="Thi V.H."/>
            <person name="Chalabi S."/>
            <person name="Hu Q."/>
            <person name="Fan C."/>
            <person name="Tollenaere R."/>
            <person name="Lu Y."/>
            <person name="Battail C."/>
            <person name="Shen J."/>
            <person name="Sidebottom C.H."/>
            <person name="Wang X."/>
            <person name="Canaguier A."/>
            <person name="Chauveau A."/>
            <person name="Berard A."/>
            <person name="Deniot G."/>
            <person name="Guan M."/>
            <person name="Liu Z."/>
            <person name="Sun F."/>
            <person name="Lim Y.P."/>
            <person name="Lyons E."/>
            <person name="Town C.D."/>
            <person name="Bancroft I."/>
            <person name="Wang X."/>
            <person name="Meng J."/>
            <person name="Ma J."/>
            <person name="Pires J.C."/>
            <person name="King G.J."/>
            <person name="Brunel D."/>
            <person name="Delourme R."/>
            <person name="Renard M."/>
            <person name="Aury J.M."/>
            <person name="Adams K.L."/>
            <person name="Batley J."/>
            <person name="Snowdon R.J."/>
            <person name="Tost J."/>
            <person name="Edwards D."/>
            <person name="Zhou Y."/>
            <person name="Hua W."/>
            <person name="Sharpe A.G."/>
            <person name="Paterson A.H."/>
            <person name="Guan C."/>
            <person name="Wincker P."/>
        </authorList>
    </citation>
    <scope>NUCLEOTIDE SEQUENCE [LARGE SCALE GENOMIC DNA]</scope>
    <source>
        <strain evidence="3">cv. Darmor-bzh</strain>
    </source>
</reference>
<protein>
    <submittedName>
        <fullName evidence="2">BnaAnng08450D protein</fullName>
    </submittedName>
</protein>
<evidence type="ECO:0000313" key="2">
    <source>
        <dbReference type="EMBL" id="CDY47057.1"/>
    </source>
</evidence>
<dbReference type="GO" id="GO:0009737">
    <property type="term" value="P:response to abscisic acid"/>
    <property type="evidence" value="ECO:0000318"/>
    <property type="project" value="GO_Central"/>
</dbReference>
<feature type="region of interest" description="Disordered" evidence="1">
    <location>
        <begin position="107"/>
        <end position="134"/>
    </location>
</feature>
<dbReference type="GO" id="GO:0016020">
    <property type="term" value="C:membrane"/>
    <property type="evidence" value="ECO:0000318"/>
    <property type="project" value="GO_Central"/>
</dbReference>
<feature type="compositionally biased region" description="Basic and acidic residues" evidence="1">
    <location>
        <begin position="122"/>
        <end position="133"/>
    </location>
</feature>
<gene>
    <name evidence="2" type="primary">BnaAnng08450D</name>
    <name evidence="2" type="ORF">GSBRNA2T00086669001</name>
</gene>